<dbReference type="SUPFAM" id="SSF56112">
    <property type="entry name" value="Protein kinase-like (PK-like)"/>
    <property type="match status" value="1"/>
</dbReference>
<dbReference type="EMBL" id="MPUH01001785">
    <property type="protein sequence ID" value="OMJ66211.1"/>
    <property type="molecule type" value="Genomic_DNA"/>
</dbReference>
<dbReference type="PROSITE" id="PS00108">
    <property type="entry name" value="PROTEIN_KINASE_ST"/>
    <property type="match status" value="1"/>
</dbReference>
<keyword evidence="6" id="KW-1185">Reference proteome</keyword>
<dbReference type="AlphaFoldDB" id="A0A1R2ANX1"/>
<reference evidence="5 6" key="1">
    <citation type="submission" date="2016-11" db="EMBL/GenBank/DDBJ databases">
        <title>The macronuclear genome of Stentor coeruleus: a giant cell with tiny introns.</title>
        <authorList>
            <person name="Slabodnick M."/>
            <person name="Ruby J.G."/>
            <person name="Reiff S.B."/>
            <person name="Swart E.C."/>
            <person name="Gosai S."/>
            <person name="Prabakaran S."/>
            <person name="Witkowska E."/>
            <person name="Larue G.E."/>
            <person name="Fisher S."/>
            <person name="Freeman R.M."/>
            <person name="Gunawardena J."/>
            <person name="Chu W."/>
            <person name="Stover N.A."/>
            <person name="Gregory B.D."/>
            <person name="Nowacki M."/>
            <person name="Derisi J."/>
            <person name="Roy S.W."/>
            <person name="Marshall W.F."/>
            <person name="Sood P."/>
        </authorList>
    </citation>
    <scope>NUCLEOTIDE SEQUENCE [LARGE SCALE GENOMIC DNA]</scope>
    <source>
        <strain evidence="5">WM001</strain>
    </source>
</reference>
<name>A0A1R2ANX1_9CILI</name>
<evidence type="ECO:0000256" key="1">
    <source>
        <dbReference type="ARBA" id="ARBA00011245"/>
    </source>
</evidence>
<evidence type="ECO:0000259" key="4">
    <source>
        <dbReference type="PROSITE" id="PS50011"/>
    </source>
</evidence>
<comment type="subunit">
    <text evidence="1">Monomer.</text>
</comment>
<organism evidence="5 6">
    <name type="scientific">Stentor coeruleus</name>
    <dbReference type="NCBI Taxonomy" id="5963"/>
    <lineage>
        <taxon>Eukaryota</taxon>
        <taxon>Sar</taxon>
        <taxon>Alveolata</taxon>
        <taxon>Ciliophora</taxon>
        <taxon>Postciliodesmatophora</taxon>
        <taxon>Heterotrichea</taxon>
        <taxon>Heterotrichida</taxon>
        <taxon>Stentoridae</taxon>
        <taxon>Stentor</taxon>
    </lineage>
</organism>
<dbReference type="InterPro" id="IPR000719">
    <property type="entry name" value="Prot_kinase_dom"/>
</dbReference>
<evidence type="ECO:0000256" key="2">
    <source>
        <dbReference type="ARBA" id="ARBA00022741"/>
    </source>
</evidence>
<dbReference type="Proteomes" id="UP000187209">
    <property type="component" value="Unassembled WGS sequence"/>
</dbReference>
<dbReference type="Gene3D" id="3.30.200.20">
    <property type="entry name" value="Phosphorylase Kinase, domain 1"/>
    <property type="match status" value="1"/>
</dbReference>
<sequence length="287" mass="32880">MSDLDEDYTIIKEINQGNSAIVFLAEGLEDHKQFAVKNITKAHILESPQNILSLISEIEVMRKISHPHLMTLHKVYESNSTISLVMDFLPAGDFFQRLQHKHRFPESLSAKLMTNLLDALFYLHSNHIIHRDLKPENILMISKDNDYDFKICDFGLSCINKDVQFLQCGSPGYIAPEILNRQSYTNKVDIFSAGVILYIMLSGYSPFIGKDIDDVLMKNKECKIRVNKKPWNKVSELGIDFVKRLMNPDPNCRLSAEEALRHLWIVKYRSDYLDLVGISATMDVGLS</sequence>
<dbReference type="PANTHER" id="PTHR24347">
    <property type="entry name" value="SERINE/THREONINE-PROTEIN KINASE"/>
    <property type="match status" value="1"/>
</dbReference>
<evidence type="ECO:0000313" key="5">
    <source>
        <dbReference type="EMBL" id="OMJ66211.1"/>
    </source>
</evidence>
<feature type="domain" description="Protein kinase" evidence="4">
    <location>
        <begin position="8"/>
        <end position="265"/>
    </location>
</feature>
<keyword evidence="2" id="KW-0547">Nucleotide-binding</keyword>
<dbReference type="CDD" id="cd05117">
    <property type="entry name" value="STKc_CAMK"/>
    <property type="match status" value="1"/>
</dbReference>
<evidence type="ECO:0000256" key="3">
    <source>
        <dbReference type="ARBA" id="ARBA00022840"/>
    </source>
</evidence>
<dbReference type="Gene3D" id="1.10.510.10">
    <property type="entry name" value="Transferase(Phosphotransferase) domain 1"/>
    <property type="match status" value="1"/>
</dbReference>
<dbReference type="InterPro" id="IPR011009">
    <property type="entry name" value="Kinase-like_dom_sf"/>
</dbReference>
<dbReference type="GO" id="GO:0004672">
    <property type="term" value="F:protein kinase activity"/>
    <property type="evidence" value="ECO:0007669"/>
    <property type="project" value="InterPro"/>
</dbReference>
<dbReference type="SMART" id="SM00220">
    <property type="entry name" value="S_TKc"/>
    <property type="match status" value="1"/>
</dbReference>
<proteinExistence type="predicted"/>
<comment type="caution">
    <text evidence="5">The sequence shown here is derived from an EMBL/GenBank/DDBJ whole genome shotgun (WGS) entry which is preliminary data.</text>
</comment>
<gene>
    <name evidence="5" type="ORF">SteCoe_37032</name>
</gene>
<dbReference type="GO" id="GO:0005524">
    <property type="term" value="F:ATP binding"/>
    <property type="evidence" value="ECO:0007669"/>
    <property type="project" value="UniProtKB-KW"/>
</dbReference>
<protein>
    <recommendedName>
        <fullName evidence="4">Protein kinase domain-containing protein</fullName>
    </recommendedName>
</protein>
<dbReference type="PROSITE" id="PS50011">
    <property type="entry name" value="PROTEIN_KINASE_DOM"/>
    <property type="match status" value="1"/>
</dbReference>
<dbReference type="Pfam" id="PF00069">
    <property type="entry name" value="Pkinase"/>
    <property type="match status" value="1"/>
</dbReference>
<dbReference type="OrthoDB" id="40902at2759"/>
<keyword evidence="3" id="KW-0067">ATP-binding</keyword>
<dbReference type="FunFam" id="1.10.510.10:FF:000571">
    <property type="entry name" value="Maternal embryonic leucine zipper kinase"/>
    <property type="match status" value="1"/>
</dbReference>
<dbReference type="PIRSF" id="PIRSF000654">
    <property type="entry name" value="Integrin-linked_kinase"/>
    <property type="match status" value="1"/>
</dbReference>
<dbReference type="InterPro" id="IPR008271">
    <property type="entry name" value="Ser/Thr_kinase_AS"/>
</dbReference>
<evidence type="ECO:0000313" key="6">
    <source>
        <dbReference type="Proteomes" id="UP000187209"/>
    </source>
</evidence>
<accession>A0A1R2ANX1</accession>